<dbReference type="InterPro" id="IPR013087">
    <property type="entry name" value="Znf_C2H2_type"/>
</dbReference>
<dbReference type="GO" id="GO:0008270">
    <property type="term" value="F:zinc ion binding"/>
    <property type="evidence" value="ECO:0007669"/>
    <property type="project" value="UniProtKB-KW"/>
</dbReference>
<dbReference type="PROSITE" id="PS00028">
    <property type="entry name" value="ZINC_FINGER_C2H2_1"/>
    <property type="match status" value="1"/>
</dbReference>
<keyword evidence="1" id="KW-0479">Metal-binding</keyword>
<evidence type="ECO:0000256" key="1">
    <source>
        <dbReference type="PROSITE-ProRule" id="PRU00042"/>
    </source>
</evidence>
<comment type="caution">
    <text evidence="4">The sequence shown here is derived from an EMBL/GenBank/DDBJ whole genome shotgun (WGS) entry which is preliminary data.</text>
</comment>
<keyword evidence="1" id="KW-0862">Zinc</keyword>
<reference evidence="4 5" key="1">
    <citation type="submission" date="2021-11" db="EMBL/GenBank/DDBJ databases">
        <title>Black yeast isolated from Biological Soil Crust.</title>
        <authorList>
            <person name="Kurbessoian T."/>
        </authorList>
    </citation>
    <scope>NUCLEOTIDE SEQUENCE [LARGE SCALE GENOMIC DNA]</scope>
    <source>
        <strain evidence="4 5">CCFEE 5522</strain>
    </source>
</reference>
<protein>
    <recommendedName>
        <fullName evidence="3">C2H2-type domain-containing protein</fullName>
    </recommendedName>
</protein>
<evidence type="ECO:0000313" key="4">
    <source>
        <dbReference type="EMBL" id="KAK4539956.1"/>
    </source>
</evidence>
<dbReference type="SMART" id="SM00355">
    <property type="entry name" value="ZnF_C2H2"/>
    <property type="match status" value="3"/>
</dbReference>
<feature type="domain" description="C2H2-type" evidence="3">
    <location>
        <begin position="167"/>
        <end position="194"/>
    </location>
</feature>
<keyword evidence="1" id="KW-0863">Zinc-finger</keyword>
<feature type="region of interest" description="Disordered" evidence="2">
    <location>
        <begin position="110"/>
        <end position="132"/>
    </location>
</feature>
<gene>
    <name evidence="4" type="ORF">LTR36_009926</name>
</gene>
<name>A0AAV9J569_9PEZI</name>
<feature type="compositionally biased region" description="Low complexity" evidence="2">
    <location>
        <begin position="15"/>
        <end position="31"/>
    </location>
</feature>
<dbReference type="PROSITE" id="PS50157">
    <property type="entry name" value="ZINC_FINGER_C2H2_2"/>
    <property type="match status" value="1"/>
</dbReference>
<accession>A0AAV9J569</accession>
<proteinExistence type="predicted"/>
<dbReference type="AlphaFoldDB" id="A0AAV9J569"/>
<feature type="compositionally biased region" description="Pro residues" evidence="2">
    <location>
        <begin position="1"/>
        <end position="14"/>
    </location>
</feature>
<evidence type="ECO:0000313" key="5">
    <source>
        <dbReference type="Proteomes" id="UP001324427"/>
    </source>
</evidence>
<evidence type="ECO:0000256" key="2">
    <source>
        <dbReference type="SAM" id="MobiDB-lite"/>
    </source>
</evidence>
<keyword evidence="5" id="KW-1185">Reference proteome</keyword>
<dbReference type="Gene3D" id="3.30.160.60">
    <property type="entry name" value="Classic Zinc Finger"/>
    <property type="match status" value="1"/>
</dbReference>
<feature type="region of interest" description="Disordered" evidence="2">
    <location>
        <begin position="1"/>
        <end position="38"/>
    </location>
</feature>
<dbReference type="EMBL" id="JAVFHQ010000078">
    <property type="protein sequence ID" value="KAK4539956.1"/>
    <property type="molecule type" value="Genomic_DNA"/>
</dbReference>
<organism evidence="4 5">
    <name type="scientific">Oleoguttula mirabilis</name>
    <dbReference type="NCBI Taxonomy" id="1507867"/>
    <lineage>
        <taxon>Eukaryota</taxon>
        <taxon>Fungi</taxon>
        <taxon>Dikarya</taxon>
        <taxon>Ascomycota</taxon>
        <taxon>Pezizomycotina</taxon>
        <taxon>Dothideomycetes</taxon>
        <taxon>Dothideomycetidae</taxon>
        <taxon>Mycosphaerellales</taxon>
        <taxon>Teratosphaeriaceae</taxon>
        <taxon>Oleoguttula</taxon>
    </lineage>
</organism>
<sequence>MFDPPNNPFFPAPQPDYDSPAAAAGLPAPSSVEVPKKKTDKIHPCPYACADKSGQPRFFSCPHNVEQHVREKHTLSRPYKCNLCGDGHRGFNRPFTQNRHMLMMHGIQTGPGKGHGARRTKQRTPAAPVVDDPVDDVQEFDFREYPTQETVQQFPGGGNDDFTYAEYRCRSCDSIFFDRESMLSHLHLQHGEEPSPLCTCMTCSSIYRSDASDAAELTGQLEAGGFGAVDGSQSPALRAPADYGQNYGFTEDTFPMPAKATGGLEGMFAEDLFAPPAFTGGQEVPSKAYGSLTRGDGSLGLAHQELGLQGDYDIGHAAPYGDESGFGGMDFSNPQTGAMDDMDIFQDEGEAASGVKQAEAHDQTLLYSFSSDARMAEAEDIFSQL</sequence>
<dbReference type="Proteomes" id="UP001324427">
    <property type="component" value="Unassembled WGS sequence"/>
</dbReference>
<evidence type="ECO:0000259" key="3">
    <source>
        <dbReference type="PROSITE" id="PS50157"/>
    </source>
</evidence>